<organism evidence="2">
    <name type="scientific">Rhizophora mucronata</name>
    <name type="common">Asiatic mangrove</name>
    <dbReference type="NCBI Taxonomy" id="61149"/>
    <lineage>
        <taxon>Eukaryota</taxon>
        <taxon>Viridiplantae</taxon>
        <taxon>Streptophyta</taxon>
        <taxon>Embryophyta</taxon>
        <taxon>Tracheophyta</taxon>
        <taxon>Spermatophyta</taxon>
        <taxon>Magnoliopsida</taxon>
        <taxon>eudicotyledons</taxon>
        <taxon>Gunneridae</taxon>
        <taxon>Pentapetalae</taxon>
        <taxon>rosids</taxon>
        <taxon>fabids</taxon>
        <taxon>Malpighiales</taxon>
        <taxon>Rhizophoraceae</taxon>
        <taxon>Rhizophora</taxon>
    </lineage>
</organism>
<sequence length="58" mass="6801">MNTFSRKYRFSSNTSGNKDTCCTPYPCKTNQNTLPPGKKTSHFERNKKRKKKPEEEDD</sequence>
<proteinExistence type="predicted"/>
<feature type="compositionally biased region" description="Polar residues" evidence="1">
    <location>
        <begin position="1"/>
        <end position="20"/>
    </location>
</feature>
<feature type="region of interest" description="Disordered" evidence="1">
    <location>
        <begin position="1"/>
        <end position="58"/>
    </location>
</feature>
<accession>A0A2P2MYN5</accession>
<dbReference type="AlphaFoldDB" id="A0A2P2MYN5"/>
<evidence type="ECO:0000256" key="1">
    <source>
        <dbReference type="SAM" id="MobiDB-lite"/>
    </source>
</evidence>
<name>A0A2P2MYN5_RHIMU</name>
<protein>
    <submittedName>
        <fullName evidence="2">Uncharacterized protein</fullName>
    </submittedName>
</protein>
<dbReference type="EMBL" id="GGEC01054841">
    <property type="protein sequence ID" value="MBX35325.1"/>
    <property type="molecule type" value="Transcribed_RNA"/>
</dbReference>
<reference evidence="2" key="1">
    <citation type="submission" date="2018-02" db="EMBL/GenBank/DDBJ databases">
        <title>Rhizophora mucronata_Transcriptome.</title>
        <authorList>
            <person name="Meera S.P."/>
            <person name="Sreeshan A."/>
            <person name="Augustine A."/>
        </authorList>
    </citation>
    <scope>NUCLEOTIDE SEQUENCE</scope>
    <source>
        <tissue evidence="2">Leaf</tissue>
    </source>
</reference>
<evidence type="ECO:0000313" key="2">
    <source>
        <dbReference type="EMBL" id="MBX35325.1"/>
    </source>
</evidence>